<evidence type="ECO:0008006" key="2">
    <source>
        <dbReference type="Google" id="ProtNLM"/>
    </source>
</evidence>
<dbReference type="EMBL" id="CP000384">
    <property type="protein sequence ID" value="ABG07347.1"/>
    <property type="molecule type" value="Genomic_DNA"/>
</dbReference>
<evidence type="ECO:0000313" key="1">
    <source>
        <dbReference type="EMBL" id="ABG07347.1"/>
    </source>
</evidence>
<gene>
    <name evidence="1" type="ordered locus">Mmcs_1235</name>
</gene>
<dbReference type="Pfam" id="PF02575">
    <property type="entry name" value="YbaB_DNA_bd"/>
    <property type="match status" value="1"/>
</dbReference>
<reference evidence="1" key="1">
    <citation type="submission" date="2006-06" db="EMBL/GenBank/DDBJ databases">
        <title>Complete sequence of chromosome of Mycobacterium sp. MCS.</title>
        <authorList>
            <consortium name="US DOE Joint Genome Institute"/>
            <person name="Copeland A."/>
            <person name="Lucas S."/>
            <person name="Lapidus A."/>
            <person name="Barry K."/>
            <person name="Detter J.C."/>
            <person name="Glavina del Rio T."/>
            <person name="Hammon N."/>
            <person name="Israni S."/>
            <person name="Dalin E."/>
            <person name="Tice H."/>
            <person name="Pitluck S."/>
            <person name="Martinez M."/>
            <person name="Schmutz J."/>
            <person name="Larimer F."/>
            <person name="Land M."/>
            <person name="Hauser L."/>
            <person name="Kyrpides N."/>
            <person name="Kim E."/>
            <person name="Miller C.D."/>
            <person name="Hughes J.E."/>
            <person name="Anderson A.J."/>
            <person name="Sims R.C."/>
            <person name="Richardson P."/>
        </authorList>
    </citation>
    <scope>NUCLEOTIDE SEQUENCE [LARGE SCALE GENOMIC DNA]</scope>
    <source>
        <strain evidence="1">MCS</strain>
    </source>
</reference>
<dbReference type="SUPFAM" id="SSF82607">
    <property type="entry name" value="YbaB-like"/>
    <property type="match status" value="1"/>
</dbReference>
<sequence>MLDELARTCDDVLAQARARAGALSEAGEALAAVCGEARSPDGDVRATVDGGGRLVALTLDERASGSPAERLAALIVETVQAAGREVSAQRLAVLGDLVADLGR</sequence>
<accession>A0A5Q5BGQ9</accession>
<dbReference type="InterPro" id="IPR004401">
    <property type="entry name" value="YbaB/EbfC"/>
</dbReference>
<dbReference type="GO" id="GO:0003677">
    <property type="term" value="F:DNA binding"/>
    <property type="evidence" value="ECO:0007669"/>
    <property type="project" value="InterPro"/>
</dbReference>
<dbReference type="Gene3D" id="3.30.1310.10">
    <property type="entry name" value="Nucleoid-associated protein YbaB-like domain"/>
    <property type="match status" value="1"/>
</dbReference>
<protein>
    <recommendedName>
        <fullName evidence="2">YbaB/EbfC family DNA-binding protein</fullName>
    </recommendedName>
</protein>
<proteinExistence type="predicted"/>
<dbReference type="KEGG" id="mmc:Mmcs_1235"/>
<dbReference type="AlphaFoldDB" id="A0A5Q5BGQ9"/>
<dbReference type="InterPro" id="IPR036894">
    <property type="entry name" value="YbaB-like_sf"/>
</dbReference>
<organism evidence="1">
    <name type="scientific">Mycobacterium sp. (strain MCS)</name>
    <dbReference type="NCBI Taxonomy" id="164756"/>
    <lineage>
        <taxon>Bacteria</taxon>
        <taxon>Bacillati</taxon>
        <taxon>Actinomycetota</taxon>
        <taxon>Actinomycetes</taxon>
        <taxon>Mycobacteriales</taxon>
        <taxon>Mycobacteriaceae</taxon>
        <taxon>Mycobacterium</taxon>
    </lineage>
</organism>
<name>A0A5Q5BGQ9_MYCSS</name>